<name>A0A9N9FMI0_9GLOM</name>
<keyword evidence="1" id="KW-1133">Transmembrane helix</keyword>
<keyword evidence="3" id="KW-1185">Reference proteome</keyword>
<dbReference type="OrthoDB" id="2482645at2759"/>
<protein>
    <submittedName>
        <fullName evidence="2">3996_t:CDS:1</fullName>
    </submittedName>
</protein>
<gene>
    <name evidence="2" type="ORF">DEBURN_LOCUS6946</name>
</gene>
<keyword evidence="1" id="KW-0472">Membrane</keyword>
<evidence type="ECO:0000313" key="3">
    <source>
        <dbReference type="Proteomes" id="UP000789706"/>
    </source>
</evidence>
<organism evidence="2 3">
    <name type="scientific">Diversispora eburnea</name>
    <dbReference type="NCBI Taxonomy" id="1213867"/>
    <lineage>
        <taxon>Eukaryota</taxon>
        <taxon>Fungi</taxon>
        <taxon>Fungi incertae sedis</taxon>
        <taxon>Mucoromycota</taxon>
        <taxon>Glomeromycotina</taxon>
        <taxon>Glomeromycetes</taxon>
        <taxon>Diversisporales</taxon>
        <taxon>Diversisporaceae</taxon>
        <taxon>Diversispora</taxon>
    </lineage>
</organism>
<sequence length="101" mass="11108">MVSFNKSGKRKVVGLTTVFLIAHLISEGLLLSTLSQVNCTNSEDFKSCKKEIDHELQSNGFSNAAPSYPAMALSVTALSGIVIQLEQLYQLRINIKPLIRK</sequence>
<dbReference type="AlphaFoldDB" id="A0A9N9FMI0"/>
<dbReference type="Proteomes" id="UP000789706">
    <property type="component" value="Unassembled WGS sequence"/>
</dbReference>
<evidence type="ECO:0000256" key="1">
    <source>
        <dbReference type="SAM" id="Phobius"/>
    </source>
</evidence>
<dbReference type="EMBL" id="CAJVPK010000771">
    <property type="protein sequence ID" value="CAG8547798.1"/>
    <property type="molecule type" value="Genomic_DNA"/>
</dbReference>
<proteinExistence type="predicted"/>
<keyword evidence="1" id="KW-0812">Transmembrane</keyword>
<accession>A0A9N9FMI0</accession>
<reference evidence="2" key="1">
    <citation type="submission" date="2021-06" db="EMBL/GenBank/DDBJ databases">
        <authorList>
            <person name="Kallberg Y."/>
            <person name="Tangrot J."/>
            <person name="Rosling A."/>
        </authorList>
    </citation>
    <scope>NUCLEOTIDE SEQUENCE</scope>
    <source>
        <strain evidence="2">AZ414A</strain>
    </source>
</reference>
<comment type="caution">
    <text evidence="2">The sequence shown here is derived from an EMBL/GenBank/DDBJ whole genome shotgun (WGS) entry which is preliminary data.</text>
</comment>
<feature type="transmembrane region" description="Helical" evidence="1">
    <location>
        <begin position="12"/>
        <end position="31"/>
    </location>
</feature>
<evidence type="ECO:0000313" key="2">
    <source>
        <dbReference type="EMBL" id="CAG8547798.1"/>
    </source>
</evidence>